<gene>
    <name evidence="1" type="ORF">QYE76_035195</name>
</gene>
<proteinExistence type="predicted"/>
<reference evidence="1" key="1">
    <citation type="submission" date="2023-07" db="EMBL/GenBank/DDBJ databases">
        <title>A chromosome-level genome assembly of Lolium multiflorum.</title>
        <authorList>
            <person name="Chen Y."/>
            <person name="Copetti D."/>
            <person name="Kolliker R."/>
            <person name="Studer B."/>
        </authorList>
    </citation>
    <scope>NUCLEOTIDE SEQUENCE</scope>
    <source>
        <strain evidence="1">02402/16</strain>
        <tissue evidence="1">Leaf</tissue>
    </source>
</reference>
<accession>A0AAD8VKY4</accession>
<keyword evidence="2" id="KW-1185">Reference proteome</keyword>
<protein>
    <submittedName>
        <fullName evidence="1">Uncharacterized protein</fullName>
    </submittedName>
</protein>
<dbReference type="Proteomes" id="UP001231189">
    <property type="component" value="Unassembled WGS sequence"/>
</dbReference>
<sequence>MLRSCGCLIFVILATIITGAARWADLRLNLIITSSHILTIPMKKPSVLRTLRHLKAMSIGFGFRFSLALLLIKVNEATCNETTEEYETKDCDVHIHPKSNLPACKRKNIEYE</sequence>
<dbReference type="AlphaFoldDB" id="A0AAD8VKY4"/>
<organism evidence="1 2">
    <name type="scientific">Lolium multiflorum</name>
    <name type="common">Italian ryegrass</name>
    <name type="synonym">Lolium perenne subsp. multiflorum</name>
    <dbReference type="NCBI Taxonomy" id="4521"/>
    <lineage>
        <taxon>Eukaryota</taxon>
        <taxon>Viridiplantae</taxon>
        <taxon>Streptophyta</taxon>
        <taxon>Embryophyta</taxon>
        <taxon>Tracheophyta</taxon>
        <taxon>Spermatophyta</taxon>
        <taxon>Magnoliopsida</taxon>
        <taxon>Liliopsida</taxon>
        <taxon>Poales</taxon>
        <taxon>Poaceae</taxon>
        <taxon>BOP clade</taxon>
        <taxon>Pooideae</taxon>
        <taxon>Poodae</taxon>
        <taxon>Poeae</taxon>
        <taxon>Poeae Chloroplast Group 2 (Poeae type)</taxon>
        <taxon>Loliodinae</taxon>
        <taxon>Loliinae</taxon>
        <taxon>Lolium</taxon>
    </lineage>
</organism>
<evidence type="ECO:0000313" key="1">
    <source>
        <dbReference type="EMBL" id="KAK1611522.1"/>
    </source>
</evidence>
<evidence type="ECO:0000313" key="2">
    <source>
        <dbReference type="Proteomes" id="UP001231189"/>
    </source>
</evidence>
<dbReference type="EMBL" id="JAUUTY010000007">
    <property type="protein sequence ID" value="KAK1611522.1"/>
    <property type="molecule type" value="Genomic_DNA"/>
</dbReference>
<name>A0AAD8VKY4_LOLMU</name>
<comment type="caution">
    <text evidence="1">The sequence shown here is derived from an EMBL/GenBank/DDBJ whole genome shotgun (WGS) entry which is preliminary data.</text>
</comment>